<name>A0A6A5B6T3_NAEFO</name>
<dbReference type="Pfam" id="PF00400">
    <property type="entry name" value="WD40"/>
    <property type="match status" value="2"/>
</dbReference>
<keyword evidence="4" id="KW-1185">Reference proteome</keyword>
<dbReference type="InterPro" id="IPR022033">
    <property type="entry name" value="Rav1p_C"/>
</dbReference>
<evidence type="ECO:0000259" key="2">
    <source>
        <dbReference type="Pfam" id="PF12234"/>
    </source>
</evidence>
<evidence type="ECO:0000313" key="4">
    <source>
        <dbReference type="Proteomes" id="UP000444721"/>
    </source>
</evidence>
<feature type="region of interest" description="Disordered" evidence="1">
    <location>
        <begin position="41"/>
        <end position="61"/>
    </location>
</feature>
<protein>
    <recommendedName>
        <fullName evidence="2">RAVE complex protein Rav1 C-terminal domain-containing protein</fullName>
    </recommendedName>
</protein>
<feature type="region of interest" description="Disordered" evidence="1">
    <location>
        <begin position="1"/>
        <end position="28"/>
    </location>
</feature>
<dbReference type="VEuPathDB" id="AmoebaDB:NfTy_092710"/>
<organism evidence="3 4">
    <name type="scientific">Naegleria fowleri</name>
    <name type="common">Brain eating amoeba</name>
    <dbReference type="NCBI Taxonomy" id="5763"/>
    <lineage>
        <taxon>Eukaryota</taxon>
        <taxon>Discoba</taxon>
        <taxon>Heterolobosea</taxon>
        <taxon>Tetramitia</taxon>
        <taxon>Eutetramitia</taxon>
        <taxon>Vahlkampfiidae</taxon>
        <taxon>Naegleria</taxon>
    </lineage>
</organism>
<dbReference type="GO" id="GO:0043291">
    <property type="term" value="C:RAVE complex"/>
    <property type="evidence" value="ECO:0007669"/>
    <property type="project" value="TreeGrafter"/>
</dbReference>
<dbReference type="PANTHER" id="PTHR13950">
    <property type="entry name" value="RABCONNECTIN-RELATED"/>
    <property type="match status" value="1"/>
</dbReference>
<evidence type="ECO:0000256" key="1">
    <source>
        <dbReference type="SAM" id="MobiDB-lite"/>
    </source>
</evidence>
<reference evidence="3 4" key="1">
    <citation type="journal article" date="2019" name="Sci. Rep.">
        <title>Nanopore sequencing improves the draft genome of the human pathogenic amoeba Naegleria fowleri.</title>
        <authorList>
            <person name="Liechti N."/>
            <person name="Schurch N."/>
            <person name="Bruggmann R."/>
            <person name="Wittwer M."/>
        </authorList>
    </citation>
    <scope>NUCLEOTIDE SEQUENCE [LARGE SCALE GENOMIC DNA]</scope>
    <source>
        <strain evidence="3 4">ATCC 30894</strain>
    </source>
</reference>
<dbReference type="InterPro" id="IPR052208">
    <property type="entry name" value="DmX-like/RAVE_component"/>
</dbReference>
<proteinExistence type="predicted"/>
<dbReference type="OrthoDB" id="342131at2759"/>
<dbReference type="VEuPathDB" id="AmoebaDB:FDP41_008524"/>
<dbReference type="InterPro" id="IPR001680">
    <property type="entry name" value="WD40_rpt"/>
</dbReference>
<dbReference type="InterPro" id="IPR015943">
    <property type="entry name" value="WD40/YVTN_repeat-like_dom_sf"/>
</dbReference>
<accession>A0A6A5B6T3</accession>
<dbReference type="SUPFAM" id="SSF50978">
    <property type="entry name" value="WD40 repeat-like"/>
    <property type="match status" value="2"/>
</dbReference>
<sequence>MNSPPTSTSSVVAGSMMMTSGSSTPSTPISISSSNVFGGVAPLPSAEPGQQQPQENTASSKGVRAWQICPGSINPYHQAFSWTTHMGDEMIAYASGKYVMIYSGNNFLQILEGHDDVVTCVKWSNLHSRIAACSKGKIIIYSQIEEDETEHGFSKKTPTWAIEQIISSVDMEFDCMDWNLYGDRLIVGGRVTMILEGVPVLGQIYKWNVVWRYENPTPVHIVAYSPDEKYFATVSKYDRLVKVWYRNKPIVIPSFTPVISITDTKETASATEEESEAFSYIYLPHPRSVTSLSWRFKEISSQKKDEFTANVLLTTSIDNVVRVWSETNETEDLSFYVCSIIEKETQSNVQWLNTAFEKSPNQVLLQYFRKKRKKSYEGDHKDIVLDNDQRSSLESKLQTASSDTGLFESQTWLGTVQSDGTLMIDLLQGLADFPRRTPKTSMWIRMPNALKGFEDPLNVFMFYKTADDSNMDLGSTTPKILTIYVHSKNGMLSNWELNLSKGSRPQLEVFSVFTGHIGEAHCVASHPILPVVASLDKVNNHLITWHVRDTPFYCPRDILTNIREFKLEATNIAWYPTSAHLLCSTNNGIEIIYVKSTNPLAHNLTSIYESTTTPPLPSYYDIVSCNYVMKDSSEFRKCLFMKVLPFGTIPTETDKSSNICALVVAVSESGKSVGVWRLEEVKQGDSITFVSELITKHNIEGTATCADCVKLVPFIPEMHKNITNMPTELSMKNYYHKQQNLAIVVGKSDGSVTVLKLAKKDKTEPVKEAPKPKIGGLLGKFTAVSSSSSNIASSSSSTSSTNDKPIIEKWFDFKAENSAVKLIKCSDTVTRIATTCNDSKDVHIWEAESHTDLTIEQTIEIEKTEIVHDLEWTSFGDGQSILIIGSNKKLYCFTESKVQPGLFKDKKKYWHKITTLLPSVNDMPCSKISVTKERSIISAFGSVLHVFTKTLHGDDSKKFMAKFNVPTEPSIKSQTLLMHRRLADYHPNFLLELLMDGRFDTVKKIIYHVVKHLQIFEEKVEKKKGDKLEEYINKGKDYAYLLEIPSLKVTTLIKEEKKKAAAEPAQPRQRTLLDRFSSMSIEETKAEGKPSTLLEEPEEEMSIDEAVRILKTSLASVHLPGLSKHDQINLIAVIDTYLELQKNPEALDEAGIRYLVAVKFLQYLAKRSQIGAQSDLLLNKVNSSMIAWALISETQDALWNMLCPETASISWKLIQQLGVIYWQKNPGSLKAIAERLAKQIFKETNDPSKCALYYMALKKKGALSQLFKLKGNEKVADFLNKNFNEEKNRISAVKNAYVLLSRHDVNYAAAYFLLADSPKDAVSVLIKNSKEYDLAYFIARLYCGDDSSFCKNLLKNELTQYYATEEKDIWMQSIIKWTLKEYESAVEILVKRGSEDDETFDPSLFAYCLKLDSKPSLNNSDIISKHILPILQRTAHYFYQIGAYTLSLEYLLKLKNIDQYTSKRKLTSSSNDALMSGTFSGFGGGMGGFDAFGGFGGGMMGMGMMGMMSGSSSSTKLQEETKEAKEQPEITELLKLKTALSILCQELYDLCYNAESNYREGWDNNRIKIMSDIDDLVAKLDIDKNMLLAQLKQFTKLNGFLIARCLLCNDGESILTILETFAIQIGTTISLVIKSPLTPSHVSRIEHQLKEFIYCYSRMKSLKVKISEQQQADLSATLFTMLFITLYSKRDFDGLYILFNLHQDFDLKERDSFSERPSFEGREVFDKFYHLLFDRMTLFYKRFNLKMLDFKINKAMQEEIEQEEKKKKKLANLSKTKVLTKEEAEKKKEYYKKLLENYHGTPSTDATEKSSELEKLEKQFHWEMFDSVLVFKLTTVLKDFIEHAYDETYSSFVKQSQKKREDINKQKYSSNAQTALTCSSLWCSYSERRLQYKEMEIYSENDSSTTPNLKEVSALSTRTHLSSMLETLTQTNPSPRHMRTVSAQDHFHSLAHALPELGLEHSTMQQTLLLSCINKHWLADEKIFDTFKGDHSTQKLWSFLLDASKPKPISSSTSMNVSLTTGNVPMITTSDTMTPLSSFMDSSSAATSSSIVKPLSTQQTSANGNETLKFSADIEIVKCKDLVKAFCVDSSNPSYLAFASGKCIREINIEHSIRYRKRNPSLDRLLDDEANTWDQSFHRYDDIAAKDVNNTKFVQQQTTIAKVPSISNFNVFDFLDTVNDDEDVTKNLKKFIGFSNPMSSFDSGNNSSYMNKLKQRFSVSKRPSFTATTPSASHFKRQSVAPTSSTKQPTKKSGKVDRNQACNVLVSHPFLPFYLSGGPDGSVFMWQYGFQYALRTYRESGSPVTNIRFSRFGYKFGVTDSSGYLTLWRFDASKESLHYFYHLHCHNIRVNDFTFLESGSLVSTIGLSSKGGELCIWDLFLPNQDAKMFSYVFNGDEPLALRYSPKYKLLLVGTKKGEIHIFDAQESSYGFLHKISTPHDAIQMLNIDVATEEFFVTGCSNGHVAVWDMKTLKQMYYYPDTHPKKKLFTQEGVTWSEISTQFLYTSGGDGRILRKTIV</sequence>
<dbReference type="Pfam" id="PF12234">
    <property type="entry name" value="Rav1p_C"/>
    <property type="match status" value="1"/>
</dbReference>
<feature type="compositionally biased region" description="Polar residues" evidence="1">
    <location>
        <begin position="2222"/>
        <end position="2232"/>
    </location>
</feature>
<dbReference type="VEuPathDB" id="AmoebaDB:NF0053520"/>
<dbReference type="Gene3D" id="2.130.10.10">
    <property type="entry name" value="YVTN repeat-like/Quinoprotein amine dehydrogenase"/>
    <property type="match status" value="4"/>
</dbReference>
<dbReference type="GO" id="GO:0007035">
    <property type="term" value="P:vacuolar acidification"/>
    <property type="evidence" value="ECO:0007669"/>
    <property type="project" value="TreeGrafter"/>
</dbReference>
<dbReference type="GeneID" id="68115742"/>
<dbReference type="SMART" id="SM00320">
    <property type="entry name" value="WD40"/>
    <property type="match status" value="11"/>
</dbReference>
<dbReference type="PANTHER" id="PTHR13950:SF9">
    <property type="entry name" value="RABCONNECTIN-3A"/>
    <property type="match status" value="1"/>
</dbReference>
<dbReference type="EMBL" id="VFQX01000061">
    <property type="protein sequence ID" value="KAF0973317.1"/>
    <property type="molecule type" value="Genomic_DNA"/>
</dbReference>
<feature type="region of interest" description="Disordered" evidence="1">
    <location>
        <begin position="2222"/>
        <end position="2254"/>
    </location>
</feature>
<feature type="compositionally biased region" description="Polar residues" evidence="1">
    <location>
        <begin position="48"/>
        <end position="60"/>
    </location>
</feature>
<gene>
    <name evidence="3" type="ORF">FDP41_008524</name>
</gene>
<evidence type="ECO:0000313" key="3">
    <source>
        <dbReference type="EMBL" id="KAF0973317.1"/>
    </source>
</evidence>
<dbReference type="InterPro" id="IPR036322">
    <property type="entry name" value="WD40_repeat_dom_sf"/>
</dbReference>
<comment type="caution">
    <text evidence="3">The sequence shown here is derived from an EMBL/GenBank/DDBJ whole genome shotgun (WGS) entry which is preliminary data.</text>
</comment>
<feature type="domain" description="RAVE complex protein Rav1 C-terminal" evidence="2">
    <location>
        <begin position="803"/>
        <end position="1394"/>
    </location>
</feature>
<dbReference type="Proteomes" id="UP000444721">
    <property type="component" value="Unassembled WGS sequence"/>
</dbReference>
<dbReference type="RefSeq" id="XP_044558030.1">
    <property type="nucleotide sequence ID" value="XM_044712387.1"/>
</dbReference>
<dbReference type="OMA" id="EYMMAGK"/>